<accession>A0AAV9XHP3</accession>
<sequence length="401" mass="45255">MDTPSASTPPKGKKTINDFPKPTRQHIINCGFPEWYKLYRSITGRARVIPFTQGFLDYLNEDGIVLPDENPNPQSNDTDSGIFSSATTNDDDDDEDEYEDPSYRFAEFHATVRAAITQLGGAVYPKLNWSAPKDAGFIIGNVLKCTSASDVYLLLKSSNFITHDLEHAFDDTDDGPDMGGNVLKQEDIQYALVLRKWVEVITSVEFRVFVKGRKLVCVTQRDMNYYDFLEEGKVEFMALIEEFFEKYLEKTFPDDDFVFDVYIPKTIVTESRVWLVDINPFAIRTDPLTFSWTEILNMDPNEEGFEPEFRLIGRNDPEAYGFAGAQYSAHKLPQEVVDAGNAGPASIGEFARNWKEIVQQLEGAGLEDSSSNEEEEEGEIKDEDEGEDDGGVKLDKKTDAP</sequence>
<evidence type="ECO:0000256" key="1">
    <source>
        <dbReference type="ARBA" id="ARBA00011047"/>
    </source>
</evidence>
<dbReference type="Pfam" id="PF07065">
    <property type="entry name" value="D123"/>
    <property type="match status" value="1"/>
</dbReference>
<evidence type="ECO:0000313" key="3">
    <source>
        <dbReference type="EMBL" id="KAK6541630.1"/>
    </source>
</evidence>
<gene>
    <name evidence="3" type="ORF">TWF694_007429</name>
</gene>
<feature type="region of interest" description="Disordered" evidence="2">
    <location>
        <begin position="66"/>
        <end position="99"/>
    </location>
</feature>
<organism evidence="3 4">
    <name type="scientific">Orbilia ellipsospora</name>
    <dbReference type="NCBI Taxonomy" id="2528407"/>
    <lineage>
        <taxon>Eukaryota</taxon>
        <taxon>Fungi</taxon>
        <taxon>Dikarya</taxon>
        <taxon>Ascomycota</taxon>
        <taxon>Pezizomycotina</taxon>
        <taxon>Orbiliomycetes</taxon>
        <taxon>Orbiliales</taxon>
        <taxon>Orbiliaceae</taxon>
        <taxon>Orbilia</taxon>
    </lineage>
</organism>
<dbReference type="PANTHER" id="PTHR15323">
    <property type="entry name" value="D123 PROTEIN"/>
    <property type="match status" value="1"/>
</dbReference>
<protein>
    <recommendedName>
        <fullName evidence="5">Cell division cycle protein 123</fullName>
    </recommendedName>
</protein>
<feature type="compositionally biased region" description="Polar residues" evidence="2">
    <location>
        <begin position="71"/>
        <end position="88"/>
    </location>
</feature>
<comment type="caution">
    <text evidence="3">The sequence shown here is derived from an EMBL/GenBank/DDBJ whole genome shotgun (WGS) entry which is preliminary data.</text>
</comment>
<dbReference type="InterPro" id="IPR009772">
    <property type="entry name" value="CDC123"/>
</dbReference>
<feature type="region of interest" description="Disordered" evidence="2">
    <location>
        <begin position="1"/>
        <end position="22"/>
    </location>
</feature>
<dbReference type="EMBL" id="JAVHJO010000003">
    <property type="protein sequence ID" value="KAK6541630.1"/>
    <property type="molecule type" value="Genomic_DNA"/>
</dbReference>
<keyword evidence="4" id="KW-1185">Reference proteome</keyword>
<dbReference type="GO" id="GO:0005737">
    <property type="term" value="C:cytoplasm"/>
    <property type="evidence" value="ECO:0007669"/>
    <property type="project" value="TreeGrafter"/>
</dbReference>
<evidence type="ECO:0000313" key="4">
    <source>
        <dbReference type="Proteomes" id="UP001365542"/>
    </source>
</evidence>
<dbReference type="Proteomes" id="UP001365542">
    <property type="component" value="Unassembled WGS sequence"/>
</dbReference>
<name>A0AAV9XHP3_9PEZI</name>
<feature type="compositionally biased region" description="Acidic residues" evidence="2">
    <location>
        <begin position="370"/>
        <end position="389"/>
    </location>
</feature>
<evidence type="ECO:0000256" key="2">
    <source>
        <dbReference type="SAM" id="MobiDB-lite"/>
    </source>
</evidence>
<comment type="similarity">
    <text evidence="1">Belongs to the CDC123 family.</text>
</comment>
<feature type="region of interest" description="Disordered" evidence="2">
    <location>
        <begin position="361"/>
        <end position="401"/>
    </location>
</feature>
<feature type="compositionally biased region" description="Acidic residues" evidence="2">
    <location>
        <begin position="89"/>
        <end position="99"/>
    </location>
</feature>
<dbReference type="AlphaFoldDB" id="A0AAV9XHP3"/>
<dbReference type="PANTHER" id="PTHR15323:SF6">
    <property type="entry name" value="CELL DIVISION CYCLE PROTEIN 123 HOMOLOG"/>
    <property type="match status" value="1"/>
</dbReference>
<reference evidence="3 4" key="1">
    <citation type="submission" date="2019-10" db="EMBL/GenBank/DDBJ databases">
        <authorList>
            <person name="Palmer J.M."/>
        </authorList>
    </citation>
    <scope>NUCLEOTIDE SEQUENCE [LARGE SCALE GENOMIC DNA]</scope>
    <source>
        <strain evidence="3 4">TWF694</strain>
    </source>
</reference>
<evidence type="ECO:0008006" key="5">
    <source>
        <dbReference type="Google" id="ProtNLM"/>
    </source>
</evidence>
<feature type="compositionally biased region" description="Basic and acidic residues" evidence="2">
    <location>
        <begin position="390"/>
        <end position="401"/>
    </location>
</feature>
<proteinExistence type="inferred from homology"/>